<protein>
    <submittedName>
        <fullName evidence="3">Uncharacterized protein</fullName>
    </submittedName>
</protein>
<name>A0A1X7TP30_AMPQE</name>
<dbReference type="InParanoid" id="A0A1X7TP30"/>
<sequence>MSNPEVGAKREPLAAATSIEAALMYLSKLLLFHFSLIQTTDAHLNFDAQILEAAKSIAAATKSLAKLAAELACQLHVCEAASDRAGQQVKKATETLVKAAKDSADNAKERKVDAFEELIRHNASLIKNPIKLIVRVLCYARKHKYPENRSAPTYWEEEAPSRLDLGKDKYGGPFTEEEVEDVKTFFHMLPIFIAIFGFGLISTIFHGESSEVTPEPL</sequence>
<dbReference type="AlphaFoldDB" id="A0A1X7TP30"/>
<evidence type="ECO:0000256" key="2">
    <source>
        <dbReference type="SAM" id="Phobius"/>
    </source>
</evidence>
<evidence type="ECO:0000256" key="1">
    <source>
        <dbReference type="SAM" id="Coils"/>
    </source>
</evidence>
<dbReference type="Gene3D" id="1.20.1410.10">
    <property type="entry name" value="I/LWEQ domain"/>
    <property type="match status" value="1"/>
</dbReference>
<proteinExistence type="predicted"/>
<dbReference type="EnsemblMetazoa" id="Aqu2.1.16747_001">
    <property type="protein sequence ID" value="Aqu2.1.16747_001"/>
    <property type="gene ID" value="Aqu2.1.16747"/>
</dbReference>
<evidence type="ECO:0000313" key="3">
    <source>
        <dbReference type="EnsemblMetazoa" id="Aqu2.1.16747_001"/>
    </source>
</evidence>
<feature type="coiled-coil region" evidence="1">
    <location>
        <begin position="90"/>
        <end position="117"/>
    </location>
</feature>
<keyword evidence="1" id="KW-0175">Coiled coil</keyword>
<reference evidence="3" key="1">
    <citation type="submission" date="2017-05" db="UniProtKB">
        <authorList>
            <consortium name="EnsemblMetazoa"/>
        </authorList>
    </citation>
    <scope>IDENTIFICATION</scope>
</reference>
<feature type="transmembrane region" description="Helical" evidence="2">
    <location>
        <begin position="185"/>
        <end position="207"/>
    </location>
</feature>
<keyword evidence="2" id="KW-1133">Transmembrane helix</keyword>
<accession>A0A1X7TP30</accession>
<dbReference type="GO" id="GO:0003779">
    <property type="term" value="F:actin binding"/>
    <property type="evidence" value="ECO:0007669"/>
    <property type="project" value="InterPro"/>
</dbReference>
<keyword evidence="2" id="KW-0812">Transmembrane</keyword>
<dbReference type="InterPro" id="IPR035964">
    <property type="entry name" value="I/LWEQ_dom_sf"/>
</dbReference>
<keyword evidence="2" id="KW-0472">Membrane</keyword>
<organism evidence="3">
    <name type="scientific">Amphimedon queenslandica</name>
    <name type="common">Sponge</name>
    <dbReference type="NCBI Taxonomy" id="400682"/>
    <lineage>
        <taxon>Eukaryota</taxon>
        <taxon>Metazoa</taxon>
        <taxon>Porifera</taxon>
        <taxon>Demospongiae</taxon>
        <taxon>Heteroscleromorpha</taxon>
        <taxon>Haplosclerida</taxon>
        <taxon>Niphatidae</taxon>
        <taxon>Amphimedon</taxon>
    </lineage>
</organism>
<dbReference type="SUPFAM" id="SSF109885">
    <property type="entry name" value="I/LWEQ domain"/>
    <property type="match status" value="1"/>
</dbReference>